<keyword evidence="4" id="KW-0479">Metal-binding</keyword>
<dbReference type="SUPFAM" id="SSF53092">
    <property type="entry name" value="Creatinase/prolidase N-terminal domain"/>
    <property type="match status" value="1"/>
</dbReference>
<dbReference type="Pfam" id="PF00557">
    <property type="entry name" value="Peptidase_M24"/>
    <property type="match status" value="1"/>
</dbReference>
<evidence type="ECO:0000256" key="14">
    <source>
        <dbReference type="ARBA" id="ARBA00044351"/>
    </source>
</evidence>
<keyword evidence="3" id="KW-0645">Protease</keyword>
<evidence type="ECO:0000256" key="6">
    <source>
        <dbReference type="ARBA" id="ARBA00022997"/>
    </source>
</evidence>
<evidence type="ECO:0000313" key="19">
    <source>
        <dbReference type="Proteomes" id="UP000789595"/>
    </source>
</evidence>
<dbReference type="Gene3D" id="3.90.230.10">
    <property type="entry name" value="Creatinase/methionine aminopeptidase superfamily"/>
    <property type="match status" value="1"/>
</dbReference>
<dbReference type="CDD" id="cd01087">
    <property type="entry name" value="Prolidase"/>
    <property type="match status" value="1"/>
</dbReference>
<dbReference type="GO" id="GO:0070006">
    <property type="term" value="F:metalloaminopeptidase activity"/>
    <property type="evidence" value="ECO:0007669"/>
    <property type="project" value="InterPro"/>
</dbReference>
<dbReference type="OrthoDB" id="10261878at2759"/>
<dbReference type="InterPro" id="IPR036005">
    <property type="entry name" value="Creatinase/aminopeptidase-like"/>
</dbReference>
<evidence type="ECO:0000256" key="16">
    <source>
        <dbReference type="SAM" id="MobiDB-lite"/>
    </source>
</evidence>
<proteinExistence type="inferred from homology"/>
<evidence type="ECO:0000256" key="12">
    <source>
        <dbReference type="ARBA" id="ARBA00044252"/>
    </source>
</evidence>
<dbReference type="AlphaFoldDB" id="A0A8J2SII7"/>
<feature type="domain" description="Aminopeptidase P N-terminal" evidence="17">
    <location>
        <begin position="56"/>
        <end position="203"/>
    </location>
</feature>
<evidence type="ECO:0000256" key="1">
    <source>
        <dbReference type="ARBA" id="ARBA00001936"/>
    </source>
</evidence>
<dbReference type="InterPro" id="IPR007865">
    <property type="entry name" value="Aminopep_P_N"/>
</dbReference>
<feature type="compositionally biased region" description="Low complexity" evidence="16">
    <location>
        <begin position="577"/>
        <end position="593"/>
    </location>
</feature>
<accession>A0A8J2SII7</accession>
<dbReference type="SUPFAM" id="SSF55920">
    <property type="entry name" value="Creatinase/aminopeptidase"/>
    <property type="match status" value="1"/>
</dbReference>
<evidence type="ECO:0000256" key="10">
    <source>
        <dbReference type="ARBA" id="ARBA00044051"/>
    </source>
</evidence>
<comment type="similarity">
    <text evidence="9">Belongs to the peptidase M24B family. Eukaryotic-type prolidase subfamily.</text>
</comment>
<dbReference type="InterPro" id="IPR000994">
    <property type="entry name" value="Pept_M24"/>
</dbReference>
<evidence type="ECO:0000313" key="18">
    <source>
        <dbReference type="EMBL" id="CAH0371496.1"/>
    </source>
</evidence>
<evidence type="ECO:0000256" key="2">
    <source>
        <dbReference type="ARBA" id="ARBA00011738"/>
    </source>
</evidence>
<evidence type="ECO:0000256" key="13">
    <source>
        <dbReference type="ARBA" id="ARBA00044284"/>
    </source>
</evidence>
<name>A0A8J2SII7_9STRA</name>
<dbReference type="PANTHER" id="PTHR48480">
    <property type="match status" value="1"/>
</dbReference>
<evidence type="ECO:0000256" key="7">
    <source>
        <dbReference type="ARBA" id="ARBA00023049"/>
    </source>
</evidence>
<reference evidence="18" key="1">
    <citation type="submission" date="2021-11" db="EMBL/GenBank/DDBJ databases">
        <authorList>
            <consortium name="Genoscope - CEA"/>
            <person name="William W."/>
        </authorList>
    </citation>
    <scope>NUCLEOTIDE SEQUENCE</scope>
</reference>
<dbReference type="InterPro" id="IPR052433">
    <property type="entry name" value="X-Pro_dipept-like"/>
</dbReference>
<comment type="subunit">
    <text evidence="2">Homodimer.</text>
</comment>
<comment type="caution">
    <text evidence="18">The sequence shown here is derived from an EMBL/GenBank/DDBJ whole genome shotgun (WGS) entry which is preliminary data.</text>
</comment>
<dbReference type="EMBL" id="CAKKNE010000003">
    <property type="protein sequence ID" value="CAH0371496.1"/>
    <property type="molecule type" value="Genomic_DNA"/>
</dbReference>
<feature type="region of interest" description="Disordered" evidence="16">
    <location>
        <begin position="575"/>
        <end position="612"/>
    </location>
</feature>
<keyword evidence="19" id="KW-1185">Reference proteome</keyword>
<protein>
    <recommendedName>
        <fullName evidence="11">Xaa-Pro dipeptidase</fullName>
        <ecNumber evidence="10">3.4.13.9</ecNumber>
    </recommendedName>
    <alternativeName>
        <fullName evidence="14">Imidodipeptidase</fullName>
    </alternativeName>
    <alternativeName>
        <fullName evidence="12">Peptidase D</fullName>
    </alternativeName>
    <alternativeName>
        <fullName evidence="13">Proline dipeptidase</fullName>
    </alternativeName>
</protein>
<dbReference type="InterPro" id="IPR029149">
    <property type="entry name" value="Creatin/AminoP/Spt16_N"/>
</dbReference>
<evidence type="ECO:0000256" key="4">
    <source>
        <dbReference type="ARBA" id="ARBA00022723"/>
    </source>
</evidence>
<dbReference type="GO" id="GO:0102009">
    <property type="term" value="F:proline dipeptidase activity"/>
    <property type="evidence" value="ECO:0007669"/>
    <property type="project" value="UniProtKB-EC"/>
</dbReference>
<comment type="catalytic activity">
    <reaction evidence="15">
        <text>Xaa-L-Pro dipeptide + H2O = an L-alpha-amino acid + L-proline</text>
        <dbReference type="Rhea" id="RHEA:76407"/>
        <dbReference type="ChEBI" id="CHEBI:15377"/>
        <dbReference type="ChEBI" id="CHEBI:59869"/>
        <dbReference type="ChEBI" id="CHEBI:60039"/>
        <dbReference type="ChEBI" id="CHEBI:195196"/>
        <dbReference type="EC" id="3.4.13.9"/>
    </reaction>
</comment>
<evidence type="ECO:0000259" key="17">
    <source>
        <dbReference type="SMART" id="SM01011"/>
    </source>
</evidence>
<dbReference type="Gene3D" id="3.40.350.10">
    <property type="entry name" value="Creatinase/prolidase N-terminal domain"/>
    <property type="match status" value="1"/>
</dbReference>
<keyword evidence="7" id="KW-0482">Metalloprotease</keyword>
<dbReference type="GO" id="GO:0030145">
    <property type="term" value="F:manganese ion binding"/>
    <property type="evidence" value="ECO:0007669"/>
    <property type="project" value="InterPro"/>
</dbReference>
<organism evidence="18 19">
    <name type="scientific">Pelagomonas calceolata</name>
    <dbReference type="NCBI Taxonomy" id="35677"/>
    <lineage>
        <taxon>Eukaryota</taxon>
        <taxon>Sar</taxon>
        <taxon>Stramenopiles</taxon>
        <taxon>Ochrophyta</taxon>
        <taxon>Pelagophyceae</taxon>
        <taxon>Pelagomonadales</taxon>
        <taxon>Pelagomonadaceae</taxon>
        <taxon>Pelagomonas</taxon>
    </lineage>
</organism>
<evidence type="ECO:0000256" key="8">
    <source>
        <dbReference type="ARBA" id="ARBA00023211"/>
    </source>
</evidence>
<dbReference type="PANTHER" id="PTHR48480:SF2">
    <property type="entry name" value="PEPTIDASE D"/>
    <property type="match status" value="1"/>
</dbReference>
<dbReference type="EC" id="3.4.13.9" evidence="10"/>
<comment type="cofactor">
    <cofactor evidence="1">
        <name>Mn(2+)</name>
        <dbReference type="ChEBI" id="CHEBI:29035"/>
    </cofactor>
</comment>
<keyword evidence="8" id="KW-0464">Manganese</keyword>
<evidence type="ECO:0000256" key="9">
    <source>
        <dbReference type="ARBA" id="ARBA00043990"/>
    </source>
</evidence>
<evidence type="ECO:0000256" key="11">
    <source>
        <dbReference type="ARBA" id="ARBA00044141"/>
    </source>
</evidence>
<keyword evidence="5" id="KW-0378">Hydrolase</keyword>
<dbReference type="Proteomes" id="UP000789595">
    <property type="component" value="Unassembled WGS sequence"/>
</dbReference>
<evidence type="ECO:0000256" key="15">
    <source>
        <dbReference type="ARBA" id="ARBA00048994"/>
    </source>
</evidence>
<sequence length="612" mass="66352">MRFLPPTPPPRHQPIEDMASVIASLDCKTPPLTPSTPGAFAGDPCFFSRGAHTFRVPANLHEDNRKRAITLLKDHPPGIIVLVGGVARTRNDSDHEELFRQESYFQHLFGVKEPGWVGCLEMPSGTCTLFAPELPKSYAVWHVCGVFVTLELDAVAAMAMGKIATRSELSNRYGVKVKWLSELQEHCSKAKCYVPRGRNSDSGKRIDEALPLPVELPTLVHSTTIPNHCFVALAESRVIKSIDERKLLRYASWVSSNAHAEVMREAKAGMMEYQLEARFLYHCASQGGCRSCAYTSICACGPNSAVLHYGHAGAPNDRRLETGDLALLDMGAEYHCYCSDLTCTMPVGGKFGPAQRIVYEGVLSAQRAVFAMLKPGVSWTDCHLAAENEVLKALELLGVLKKGCVTEAQRACVGGVFLPCGLGHFIGLDTHDVGGYLPGQPARSTRPGLAKLRTARTLKQGMCLTVEPGCYFIDALLDDALKDPSLSKFLNADRLRGFRGFGGVRLEDVVCITSNGFENFTTCPRTINEVQAVMAGGTWPPPVDEAPDLGRRWARFVNGALEDVSVPGIVLPKGARRGSFSPGGSPGTRRGSGSLIGRVRASSGSFSGREDY</sequence>
<dbReference type="GO" id="GO:0006508">
    <property type="term" value="P:proteolysis"/>
    <property type="evidence" value="ECO:0007669"/>
    <property type="project" value="UniProtKB-KW"/>
</dbReference>
<dbReference type="Pfam" id="PF05195">
    <property type="entry name" value="AMP_N"/>
    <property type="match status" value="1"/>
</dbReference>
<evidence type="ECO:0000256" key="5">
    <source>
        <dbReference type="ARBA" id="ARBA00022801"/>
    </source>
</evidence>
<evidence type="ECO:0000256" key="3">
    <source>
        <dbReference type="ARBA" id="ARBA00022670"/>
    </source>
</evidence>
<gene>
    <name evidence="18" type="ORF">PECAL_3P14420</name>
</gene>
<dbReference type="SMART" id="SM01011">
    <property type="entry name" value="AMP_N"/>
    <property type="match status" value="1"/>
</dbReference>
<keyword evidence="6" id="KW-0224">Dipeptidase</keyword>